<proteinExistence type="predicted"/>
<sequence>MKPKQHTPPKLEATLIDQTKWSLESQKPNKYTLTVFYRGYHCPVCKKQLETVTDHLSDFKERGIDVIAISMDSKERAEKSSKEWNVEGLTIGYDLPVETAKDWGLYLSKAISDKEPDLFSEPAIFLIKPDKTLFFASIQTMPFARPKIADLIKSIDFVEDKHYPARGEV</sequence>
<reference evidence="2 3" key="1">
    <citation type="journal article" date="2014" name="Genome Announc.">
        <title>Draft Genome Sequences of Marine Flavobacterium Nonlabens Strains NR17, NR24, NR27, NR32, NR33, and Ara13.</title>
        <authorList>
            <person name="Nakanishi M."/>
            <person name="Meirelles P."/>
            <person name="Suzuki R."/>
            <person name="Takatani N."/>
            <person name="Mino S."/>
            <person name="Suda W."/>
            <person name="Oshima K."/>
            <person name="Hattori M."/>
            <person name="Ohkuma M."/>
            <person name="Hosokawa M."/>
            <person name="Miyashita K."/>
            <person name="Thompson F.L."/>
            <person name="Niwa A."/>
            <person name="Sawabe T."/>
            <person name="Sawabe T."/>
        </authorList>
    </citation>
    <scope>NUCLEOTIDE SEQUENCE [LARGE SCALE GENOMIC DNA]</scope>
    <source>
        <strain evidence="3">JCM19296</strain>
    </source>
</reference>
<dbReference type="GO" id="GO:0016209">
    <property type="term" value="F:antioxidant activity"/>
    <property type="evidence" value="ECO:0007669"/>
    <property type="project" value="InterPro"/>
</dbReference>
<feature type="domain" description="Thioredoxin" evidence="1">
    <location>
        <begin position="2"/>
        <end position="160"/>
    </location>
</feature>
<accession>A0A081DCQ5</accession>
<dbReference type="AlphaFoldDB" id="A0A081DCQ5"/>
<evidence type="ECO:0000313" key="3">
    <source>
        <dbReference type="Proteomes" id="UP000028980"/>
    </source>
</evidence>
<dbReference type="Proteomes" id="UP000028980">
    <property type="component" value="Unassembled WGS sequence"/>
</dbReference>
<name>A0A081DCQ5_NONUL</name>
<dbReference type="PROSITE" id="PS51352">
    <property type="entry name" value="THIOREDOXIN_2"/>
    <property type="match status" value="1"/>
</dbReference>
<dbReference type="Pfam" id="PF00578">
    <property type="entry name" value="AhpC-TSA"/>
    <property type="match status" value="1"/>
</dbReference>
<gene>
    <name evidence="2" type="ORF">JCM19296_2301</name>
</gene>
<dbReference type="CDD" id="cd02970">
    <property type="entry name" value="PRX_like2"/>
    <property type="match status" value="1"/>
</dbReference>
<organism evidence="2 3">
    <name type="scientific">Nonlabens ulvanivorans</name>
    <name type="common">Persicivirga ulvanivorans</name>
    <dbReference type="NCBI Taxonomy" id="906888"/>
    <lineage>
        <taxon>Bacteria</taxon>
        <taxon>Pseudomonadati</taxon>
        <taxon>Bacteroidota</taxon>
        <taxon>Flavobacteriia</taxon>
        <taxon>Flavobacteriales</taxon>
        <taxon>Flavobacteriaceae</taxon>
        <taxon>Nonlabens</taxon>
    </lineage>
</organism>
<dbReference type="Gene3D" id="3.40.30.10">
    <property type="entry name" value="Glutaredoxin"/>
    <property type="match status" value="1"/>
</dbReference>
<dbReference type="EMBL" id="BBLG01000005">
    <property type="protein sequence ID" value="GAK76701.1"/>
    <property type="molecule type" value="Genomic_DNA"/>
</dbReference>
<dbReference type="InterPro" id="IPR013766">
    <property type="entry name" value="Thioredoxin_domain"/>
</dbReference>
<dbReference type="InterPro" id="IPR036249">
    <property type="entry name" value="Thioredoxin-like_sf"/>
</dbReference>
<comment type="caution">
    <text evidence="2">The sequence shown here is derived from an EMBL/GenBank/DDBJ whole genome shotgun (WGS) entry which is preliminary data.</text>
</comment>
<dbReference type="GO" id="GO:0016491">
    <property type="term" value="F:oxidoreductase activity"/>
    <property type="evidence" value="ECO:0007669"/>
    <property type="project" value="InterPro"/>
</dbReference>
<dbReference type="SUPFAM" id="SSF52833">
    <property type="entry name" value="Thioredoxin-like"/>
    <property type="match status" value="1"/>
</dbReference>
<protein>
    <submittedName>
        <fullName evidence="2">Conserved domain protein</fullName>
    </submittedName>
</protein>
<evidence type="ECO:0000313" key="2">
    <source>
        <dbReference type="EMBL" id="GAK76701.1"/>
    </source>
</evidence>
<dbReference type="InterPro" id="IPR000866">
    <property type="entry name" value="AhpC/TSA"/>
</dbReference>
<evidence type="ECO:0000259" key="1">
    <source>
        <dbReference type="PROSITE" id="PS51352"/>
    </source>
</evidence>